<dbReference type="Pfam" id="PF13495">
    <property type="entry name" value="Phage_int_SAM_4"/>
    <property type="match status" value="1"/>
</dbReference>
<dbReference type="Gene3D" id="1.10.150.130">
    <property type="match status" value="1"/>
</dbReference>
<gene>
    <name evidence="9" type="primary">xerD_7</name>
    <name evidence="9" type="ORF">CLOSAC_36900</name>
</gene>
<comment type="caution">
    <text evidence="9">The sequence shown here is derived from an EMBL/GenBank/DDBJ whole genome shotgun (WGS) entry which is preliminary data.</text>
</comment>
<dbReference type="InterPro" id="IPR011010">
    <property type="entry name" value="DNA_brk_join_enz"/>
</dbReference>
<dbReference type="Pfam" id="PF00589">
    <property type="entry name" value="Phage_integrase"/>
    <property type="match status" value="1"/>
</dbReference>
<protein>
    <submittedName>
        <fullName evidence="9">Tyrosine recombinase XerD</fullName>
    </submittedName>
</protein>
<reference evidence="9 10" key="1">
    <citation type="submission" date="2016-05" db="EMBL/GenBank/DDBJ databases">
        <title>Microbial solvent formation.</title>
        <authorList>
            <person name="Poehlein A."/>
            <person name="Montoya Solano J.D."/>
            <person name="Flitsch S."/>
            <person name="Krabben P."/>
            <person name="Duerre P."/>
            <person name="Daniel R."/>
        </authorList>
    </citation>
    <scope>NUCLEOTIDE SEQUENCE [LARGE SCALE GENOMIC DNA]</scope>
    <source>
        <strain evidence="9 10">L1-8</strain>
    </source>
</reference>
<comment type="function">
    <text evidence="1">Site-specific tyrosine recombinase, which acts by catalyzing the cutting and rejoining of the recombining DNA molecules.</text>
</comment>
<keyword evidence="3" id="KW-0229">DNA integration</keyword>
<dbReference type="EMBL" id="LZYZ01000007">
    <property type="protein sequence ID" value="OOM09409.1"/>
    <property type="molecule type" value="Genomic_DNA"/>
</dbReference>
<dbReference type="AlphaFoldDB" id="A0A1S8MYX4"/>
<evidence type="ECO:0000313" key="10">
    <source>
        <dbReference type="Proteomes" id="UP000191154"/>
    </source>
</evidence>
<dbReference type="PANTHER" id="PTHR30349">
    <property type="entry name" value="PHAGE INTEGRASE-RELATED"/>
    <property type="match status" value="1"/>
</dbReference>
<dbReference type="InterPro" id="IPR010998">
    <property type="entry name" value="Integrase_recombinase_N"/>
</dbReference>
<evidence type="ECO:0000256" key="1">
    <source>
        <dbReference type="ARBA" id="ARBA00003283"/>
    </source>
</evidence>
<dbReference type="InterPro" id="IPR002104">
    <property type="entry name" value="Integrase_catalytic"/>
</dbReference>
<dbReference type="Gene3D" id="1.10.443.10">
    <property type="entry name" value="Intergrase catalytic core"/>
    <property type="match status" value="1"/>
</dbReference>
<dbReference type="InterPro" id="IPR004107">
    <property type="entry name" value="Integrase_SAM-like_N"/>
</dbReference>
<evidence type="ECO:0000259" key="7">
    <source>
        <dbReference type="PROSITE" id="PS51898"/>
    </source>
</evidence>
<evidence type="ECO:0000259" key="8">
    <source>
        <dbReference type="PROSITE" id="PS51900"/>
    </source>
</evidence>
<proteinExistence type="inferred from homology"/>
<evidence type="ECO:0000256" key="3">
    <source>
        <dbReference type="ARBA" id="ARBA00022908"/>
    </source>
</evidence>
<sequence>MEIILDLYKFKVYLLKDGKSENTIKSYIINISEYIKWFNDSYGLEVARLHRENVLEYKSYLLNIKKFKGKNLNARTINAKLSSLGAINRFLIEEGIQQDLVINNKDTIKVQQEYANPCTIEKKDVEVFRQKILEAGDKRLYALSTLMAYTGLRITEALGIKLFDINFQAKEITIRKGKGSKQRIVYTNTKIVEALRAYMKVRRDNGEFLFVSRESENLSRSVVNREFKKYSEVITPHMLRHFYCSHALDSGYSVAEVANQAGHRDARTTLIYTNPSRSKLKEMAELL</sequence>
<evidence type="ECO:0000256" key="6">
    <source>
        <dbReference type="PROSITE-ProRule" id="PRU01248"/>
    </source>
</evidence>
<dbReference type="RefSeq" id="WP_341416863.1">
    <property type="nucleotide sequence ID" value="NZ_LZYZ01000007.1"/>
</dbReference>
<dbReference type="InterPro" id="IPR013762">
    <property type="entry name" value="Integrase-like_cat_sf"/>
</dbReference>
<dbReference type="GO" id="GO:0006310">
    <property type="term" value="P:DNA recombination"/>
    <property type="evidence" value="ECO:0007669"/>
    <property type="project" value="UniProtKB-KW"/>
</dbReference>
<evidence type="ECO:0000256" key="4">
    <source>
        <dbReference type="ARBA" id="ARBA00023125"/>
    </source>
</evidence>
<evidence type="ECO:0000256" key="2">
    <source>
        <dbReference type="ARBA" id="ARBA00008857"/>
    </source>
</evidence>
<name>A0A1S8MYX4_CLOSA</name>
<dbReference type="InterPro" id="IPR050090">
    <property type="entry name" value="Tyrosine_recombinase_XerCD"/>
</dbReference>
<dbReference type="SUPFAM" id="SSF56349">
    <property type="entry name" value="DNA breaking-rejoining enzymes"/>
    <property type="match status" value="1"/>
</dbReference>
<dbReference type="GO" id="GO:0003677">
    <property type="term" value="F:DNA binding"/>
    <property type="evidence" value="ECO:0007669"/>
    <property type="project" value="UniProtKB-UniRule"/>
</dbReference>
<evidence type="ECO:0000313" key="9">
    <source>
        <dbReference type="EMBL" id="OOM09409.1"/>
    </source>
</evidence>
<accession>A0A1S8MYX4</accession>
<dbReference type="GO" id="GO:0015074">
    <property type="term" value="P:DNA integration"/>
    <property type="evidence" value="ECO:0007669"/>
    <property type="project" value="UniProtKB-KW"/>
</dbReference>
<dbReference type="CDD" id="cd00397">
    <property type="entry name" value="DNA_BRE_C"/>
    <property type="match status" value="1"/>
</dbReference>
<keyword evidence="5" id="KW-0233">DNA recombination</keyword>
<feature type="domain" description="Tyr recombinase" evidence="7">
    <location>
        <begin position="115"/>
        <end position="285"/>
    </location>
</feature>
<dbReference type="Proteomes" id="UP000191154">
    <property type="component" value="Unassembled WGS sequence"/>
</dbReference>
<feature type="domain" description="Core-binding (CB)" evidence="8">
    <location>
        <begin position="1"/>
        <end position="92"/>
    </location>
</feature>
<comment type="similarity">
    <text evidence="2">Belongs to the 'phage' integrase family.</text>
</comment>
<organism evidence="9 10">
    <name type="scientific">Clostridium saccharobutylicum</name>
    <dbReference type="NCBI Taxonomy" id="169679"/>
    <lineage>
        <taxon>Bacteria</taxon>
        <taxon>Bacillati</taxon>
        <taxon>Bacillota</taxon>
        <taxon>Clostridia</taxon>
        <taxon>Eubacteriales</taxon>
        <taxon>Clostridiaceae</taxon>
        <taxon>Clostridium</taxon>
    </lineage>
</organism>
<keyword evidence="4 6" id="KW-0238">DNA-binding</keyword>
<evidence type="ECO:0000256" key="5">
    <source>
        <dbReference type="ARBA" id="ARBA00023172"/>
    </source>
</evidence>
<dbReference type="PROSITE" id="PS51900">
    <property type="entry name" value="CB"/>
    <property type="match status" value="1"/>
</dbReference>
<dbReference type="InterPro" id="IPR044068">
    <property type="entry name" value="CB"/>
</dbReference>
<dbReference type="PROSITE" id="PS51898">
    <property type="entry name" value="TYR_RECOMBINASE"/>
    <property type="match status" value="1"/>
</dbReference>
<dbReference type="PANTHER" id="PTHR30349:SF81">
    <property type="entry name" value="TYROSINE RECOMBINASE XERC"/>
    <property type="match status" value="1"/>
</dbReference>